<evidence type="ECO:0000256" key="2">
    <source>
        <dbReference type="ARBA" id="ARBA00022771"/>
    </source>
</evidence>
<organism evidence="6 7">
    <name type="scientific">Dibothriocephalus latus</name>
    <name type="common">Fish tapeworm</name>
    <name type="synonym">Diphyllobothrium latum</name>
    <dbReference type="NCBI Taxonomy" id="60516"/>
    <lineage>
        <taxon>Eukaryota</taxon>
        <taxon>Metazoa</taxon>
        <taxon>Spiralia</taxon>
        <taxon>Lophotrochozoa</taxon>
        <taxon>Platyhelminthes</taxon>
        <taxon>Cestoda</taxon>
        <taxon>Eucestoda</taxon>
        <taxon>Diphyllobothriidea</taxon>
        <taxon>Diphyllobothriidae</taxon>
        <taxon>Dibothriocephalus</taxon>
    </lineage>
</organism>
<reference evidence="6 7" key="1">
    <citation type="submission" date="2018-11" db="EMBL/GenBank/DDBJ databases">
        <authorList>
            <consortium name="Pathogen Informatics"/>
        </authorList>
    </citation>
    <scope>NUCLEOTIDE SEQUENCE [LARGE SCALE GENOMIC DNA]</scope>
</reference>
<dbReference type="Pfam" id="PF00628">
    <property type="entry name" value="PHD"/>
    <property type="match status" value="1"/>
</dbReference>
<gene>
    <name evidence="6" type="ORF">DILT_LOCUS11190</name>
</gene>
<dbReference type="InterPro" id="IPR019787">
    <property type="entry name" value="Znf_PHD-finger"/>
</dbReference>
<dbReference type="InterPro" id="IPR013083">
    <property type="entry name" value="Znf_RING/FYVE/PHD"/>
</dbReference>
<dbReference type="Gene3D" id="3.30.40.10">
    <property type="entry name" value="Zinc/RING finger domain, C3HC4 (zinc finger)"/>
    <property type="match status" value="1"/>
</dbReference>
<evidence type="ECO:0000256" key="4">
    <source>
        <dbReference type="SAM" id="MobiDB-lite"/>
    </source>
</evidence>
<dbReference type="OrthoDB" id="436852at2759"/>
<feature type="compositionally biased region" description="Basic residues" evidence="4">
    <location>
        <begin position="210"/>
        <end position="219"/>
    </location>
</feature>
<feature type="domain" description="FHA" evidence="5">
    <location>
        <begin position="17"/>
        <end position="68"/>
    </location>
</feature>
<keyword evidence="2" id="KW-0863">Zinc-finger</keyword>
<feature type="compositionally biased region" description="Low complexity" evidence="4">
    <location>
        <begin position="179"/>
        <end position="188"/>
    </location>
</feature>
<evidence type="ECO:0000313" key="7">
    <source>
        <dbReference type="Proteomes" id="UP000281553"/>
    </source>
</evidence>
<dbReference type="AlphaFoldDB" id="A0A3P7P4D5"/>
<evidence type="ECO:0000259" key="5">
    <source>
        <dbReference type="PROSITE" id="PS50006"/>
    </source>
</evidence>
<protein>
    <recommendedName>
        <fullName evidence="5">FHA domain-containing protein</fullName>
    </recommendedName>
</protein>
<dbReference type="SMART" id="SM00249">
    <property type="entry name" value="PHD"/>
    <property type="match status" value="1"/>
</dbReference>
<name>A0A3P7P4D5_DIBLA</name>
<feature type="region of interest" description="Disordered" evidence="4">
    <location>
        <begin position="159"/>
        <end position="346"/>
    </location>
</feature>
<dbReference type="GO" id="GO:0008270">
    <property type="term" value="F:zinc ion binding"/>
    <property type="evidence" value="ECO:0007669"/>
    <property type="project" value="UniProtKB-KW"/>
</dbReference>
<dbReference type="InterPro" id="IPR000253">
    <property type="entry name" value="FHA_dom"/>
</dbReference>
<keyword evidence="3" id="KW-0862">Zinc</keyword>
<feature type="compositionally biased region" description="Basic residues" evidence="4">
    <location>
        <begin position="312"/>
        <end position="323"/>
    </location>
</feature>
<accession>A0A3P7P4D5</accession>
<keyword evidence="7" id="KW-1185">Reference proteome</keyword>
<dbReference type="Gene3D" id="2.60.200.20">
    <property type="match status" value="1"/>
</dbReference>
<evidence type="ECO:0000256" key="1">
    <source>
        <dbReference type="ARBA" id="ARBA00022723"/>
    </source>
</evidence>
<feature type="compositionally biased region" description="Low complexity" evidence="4">
    <location>
        <begin position="324"/>
        <end position="334"/>
    </location>
</feature>
<dbReference type="SUPFAM" id="SSF49879">
    <property type="entry name" value="SMAD/FHA domain"/>
    <property type="match status" value="1"/>
</dbReference>
<evidence type="ECO:0000256" key="3">
    <source>
        <dbReference type="ARBA" id="ARBA00022833"/>
    </source>
</evidence>
<dbReference type="InterPro" id="IPR001965">
    <property type="entry name" value="Znf_PHD"/>
</dbReference>
<dbReference type="PROSITE" id="PS50006">
    <property type="entry name" value="FHA_DOMAIN"/>
    <property type="match status" value="1"/>
</dbReference>
<dbReference type="EMBL" id="UYRU01062245">
    <property type="protein sequence ID" value="VDN15359.1"/>
    <property type="molecule type" value="Genomic_DNA"/>
</dbReference>
<keyword evidence="1" id="KW-0479">Metal-binding</keyword>
<dbReference type="Pfam" id="PF00498">
    <property type="entry name" value="FHA"/>
    <property type="match status" value="1"/>
</dbReference>
<feature type="compositionally biased region" description="Polar residues" evidence="4">
    <location>
        <begin position="196"/>
        <end position="209"/>
    </location>
</feature>
<feature type="compositionally biased region" description="Low complexity" evidence="4">
    <location>
        <begin position="257"/>
        <end position="266"/>
    </location>
</feature>
<evidence type="ECO:0000313" key="6">
    <source>
        <dbReference type="EMBL" id="VDN15359.1"/>
    </source>
</evidence>
<dbReference type="InterPro" id="IPR011011">
    <property type="entry name" value="Znf_FYVE_PHD"/>
</dbReference>
<dbReference type="SUPFAM" id="SSF57903">
    <property type="entry name" value="FYVE/PHD zinc finger"/>
    <property type="match status" value="1"/>
</dbReference>
<dbReference type="Proteomes" id="UP000281553">
    <property type="component" value="Unassembled WGS sequence"/>
</dbReference>
<dbReference type="InterPro" id="IPR008984">
    <property type="entry name" value="SMAD_FHA_dom_sf"/>
</dbReference>
<dbReference type="CDD" id="cd15610">
    <property type="entry name" value="PHD3_KDM5A_like"/>
    <property type="match status" value="1"/>
</dbReference>
<proteinExistence type="predicted"/>
<sequence>MSSVTLMWVGDLNQDRKMQGLSTKVSDENCINKRMISRNHATIERLLNGGFMLYDHSMNGTYINYMRVSGGVTLKHGDIVCFGHLNGANLKPGEDVAPFFSDLKYQVRWLFLAMSQCPIPIGFPFCCVLSVYFPCACTLLFEGLLAMVQDWSFSTLSAHRPNDPAGPDSAAPVGKRQRQSSQSGSLSSPKRADTASPETKISRSSAKKTTNSHKSRRLGAKAEDDDDEEAAGDKSNGSSRSSSEDDLLTAASKRKLPVSSLTSSSTKPKKSNGERQSTTATKRHSVAASPPPPPSSHSKKSSSSLSKSSTGHQHHGTKERKSGRSTGTSSSSAAKRVKTETEAELDSGGELYHYDTEECSARPCKHPQDVAIDWIQCDKCSNWYHQVCLGLRASEANVDVYYCPYCKKN</sequence>